<evidence type="ECO:0000256" key="1">
    <source>
        <dbReference type="ARBA" id="ARBA00022737"/>
    </source>
</evidence>
<sequence length="253" mass="27925">MKIQLLLSLIALGFTLGEPIPKQALSQRQADDNSSGPKLCETWAEQMKDLQAQRFQAIQDYRSDPRVVHQYPVRENIPPNIKTGGGLIVPYSILLCCLVSKDLESPKALSWTVQTDTAKHHWDGSVNKEKESSSPGARNGHYRVVTLLLVEGGFDLNAKDVFGETPLSLAAKDDHGQGVRILLKQRDINQVIEDENKILELAVQNGHVNVVQLLLQDKGVINAYQIGEKAVRLAWATADTTPAILEVVYNSAL</sequence>
<comment type="caution">
    <text evidence="4">The sequence shown here is derived from an EMBL/GenBank/DDBJ whole genome shotgun (WGS) entry which is preliminary data.</text>
</comment>
<dbReference type="OrthoDB" id="10448758at2759"/>
<evidence type="ECO:0000256" key="2">
    <source>
        <dbReference type="ARBA" id="ARBA00023043"/>
    </source>
</evidence>
<dbReference type="InterPro" id="IPR036770">
    <property type="entry name" value="Ankyrin_rpt-contain_sf"/>
</dbReference>
<evidence type="ECO:0000256" key="3">
    <source>
        <dbReference type="SAM" id="SignalP"/>
    </source>
</evidence>
<feature type="chain" id="PRO_5013272735" evidence="3">
    <location>
        <begin position="18"/>
        <end position="253"/>
    </location>
</feature>
<organism evidence="4 5">
    <name type="scientific">Aspergillus oryzae</name>
    <name type="common">Yellow koji mold</name>
    <dbReference type="NCBI Taxonomy" id="5062"/>
    <lineage>
        <taxon>Eukaryota</taxon>
        <taxon>Fungi</taxon>
        <taxon>Dikarya</taxon>
        <taxon>Ascomycota</taxon>
        <taxon>Pezizomycotina</taxon>
        <taxon>Eurotiomycetes</taxon>
        <taxon>Eurotiomycetidae</taxon>
        <taxon>Eurotiales</taxon>
        <taxon>Aspergillaceae</taxon>
        <taxon>Aspergillus</taxon>
        <taxon>Aspergillus subgen. Circumdati</taxon>
    </lineage>
</organism>
<evidence type="ECO:0000313" key="4">
    <source>
        <dbReference type="EMBL" id="OOO12531.1"/>
    </source>
</evidence>
<feature type="signal peptide" evidence="3">
    <location>
        <begin position="1"/>
        <end position="17"/>
    </location>
</feature>
<keyword evidence="2" id="KW-0040">ANK repeat</keyword>
<dbReference type="Pfam" id="PF12796">
    <property type="entry name" value="Ank_2"/>
    <property type="match status" value="1"/>
</dbReference>
<reference evidence="4 5" key="1">
    <citation type="submission" date="2016-10" db="EMBL/GenBank/DDBJ databases">
        <title>Genome sequencing of Aspergillus oryzae BCC7051.</title>
        <authorList>
            <person name="Thammarongtham C."/>
            <person name="Vorapreeda T."/>
            <person name="Nookaew I."/>
            <person name="Srisuk T."/>
            <person name="Land M."/>
            <person name="Jeennor S."/>
            <person name="Laoteng K."/>
        </authorList>
    </citation>
    <scope>NUCLEOTIDE SEQUENCE [LARGE SCALE GENOMIC DNA]</scope>
    <source>
        <strain evidence="4 5">BCC7051</strain>
    </source>
</reference>
<dbReference type="PANTHER" id="PTHR24198">
    <property type="entry name" value="ANKYRIN REPEAT AND PROTEIN KINASE DOMAIN-CONTAINING PROTEIN"/>
    <property type="match status" value="1"/>
</dbReference>
<keyword evidence="1" id="KW-0677">Repeat</keyword>
<dbReference type="EMBL" id="MKZY01000002">
    <property type="protein sequence ID" value="OOO12531.1"/>
    <property type="molecule type" value="Genomic_DNA"/>
</dbReference>
<dbReference type="Proteomes" id="UP000190312">
    <property type="component" value="Unassembled WGS sequence"/>
</dbReference>
<gene>
    <name evidence="4" type="ORF">OAory_01002800</name>
</gene>
<evidence type="ECO:0000313" key="5">
    <source>
        <dbReference type="Proteomes" id="UP000190312"/>
    </source>
</evidence>
<proteinExistence type="predicted"/>
<dbReference type="InterPro" id="IPR002110">
    <property type="entry name" value="Ankyrin_rpt"/>
</dbReference>
<dbReference type="PANTHER" id="PTHR24198:SF165">
    <property type="entry name" value="ANKYRIN REPEAT-CONTAINING PROTEIN-RELATED"/>
    <property type="match status" value="1"/>
</dbReference>
<dbReference type="Gene3D" id="1.25.40.20">
    <property type="entry name" value="Ankyrin repeat-containing domain"/>
    <property type="match status" value="1"/>
</dbReference>
<dbReference type="AlphaFoldDB" id="A0A1S9DU17"/>
<dbReference type="SUPFAM" id="SSF48403">
    <property type="entry name" value="Ankyrin repeat"/>
    <property type="match status" value="1"/>
</dbReference>
<dbReference type="SMART" id="SM00248">
    <property type="entry name" value="ANK"/>
    <property type="match status" value="2"/>
</dbReference>
<keyword evidence="3" id="KW-0732">Signal</keyword>
<protein>
    <submittedName>
        <fullName evidence="4">Ankyrin repeat-containing domain-containing protein</fullName>
    </submittedName>
</protein>
<accession>A0A1S9DU17</accession>
<name>A0A1S9DU17_ASPOZ</name>